<dbReference type="GO" id="GO:1902936">
    <property type="term" value="F:phosphatidylinositol bisphosphate binding"/>
    <property type="evidence" value="ECO:0007669"/>
    <property type="project" value="TreeGrafter"/>
</dbReference>
<keyword evidence="3" id="KW-1185">Reference proteome</keyword>
<evidence type="ECO:0000259" key="1">
    <source>
        <dbReference type="PROSITE" id="PS50191"/>
    </source>
</evidence>
<dbReference type="GO" id="GO:0016020">
    <property type="term" value="C:membrane"/>
    <property type="evidence" value="ECO:0007669"/>
    <property type="project" value="TreeGrafter"/>
</dbReference>
<dbReference type="AlphaFoldDB" id="A0A7R8YP91"/>
<dbReference type="Proteomes" id="UP000594454">
    <property type="component" value="Chromosome 1"/>
</dbReference>
<dbReference type="SMART" id="SM01100">
    <property type="entry name" value="CRAL_TRIO_N"/>
    <property type="match status" value="1"/>
</dbReference>
<dbReference type="EMBL" id="LR899009">
    <property type="protein sequence ID" value="CAD7079245.1"/>
    <property type="molecule type" value="Genomic_DNA"/>
</dbReference>
<dbReference type="SMART" id="SM00516">
    <property type="entry name" value="SEC14"/>
    <property type="match status" value="1"/>
</dbReference>
<dbReference type="Pfam" id="PF00650">
    <property type="entry name" value="CRAL_TRIO"/>
    <property type="match status" value="1"/>
</dbReference>
<dbReference type="PANTHER" id="PTHR10174:SF231">
    <property type="entry name" value="CLAVESIN-2-LIKE PROTEIN"/>
    <property type="match status" value="1"/>
</dbReference>
<organism evidence="2 3">
    <name type="scientific">Hermetia illucens</name>
    <name type="common">Black soldier fly</name>
    <dbReference type="NCBI Taxonomy" id="343691"/>
    <lineage>
        <taxon>Eukaryota</taxon>
        <taxon>Metazoa</taxon>
        <taxon>Ecdysozoa</taxon>
        <taxon>Arthropoda</taxon>
        <taxon>Hexapoda</taxon>
        <taxon>Insecta</taxon>
        <taxon>Pterygota</taxon>
        <taxon>Neoptera</taxon>
        <taxon>Endopterygota</taxon>
        <taxon>Diptera</taxon>
        <taxon>Brachycera</taxon>
        <taxon>Stratiomyomorpha</taxon>
        <taxon>Stratiomyidae</taxon>
        <taxon>Hermetiinae</taxon>
        <taxon>Hermetia</taxon>
    </lineage>
</organism>
<dbReference type="CDD" id="cd00170">
    <property type="entry name" value="SEC14"/>
    <property type="match status" value="1"/>
</dbReference>
<dbReference type="PROSITE" id="PS50191">
    <property type="entry name" value="CRAL_TRIO"/>
    <property type="match status" value="1"/>
</dbReference>
<proteinExistence type="predicted"/>
<dbReference type="SUPFAM" id="SSF46938">
    <property type="entry name" value="CRAL/TRIO N-terminal domain"/>
    <property type="match status" value="1"/>
</dbReference>
<dbReference type="Gene3D" id="3.40.525.10">
    <property type="entry name" value="CRAL-TRIO lipid binding domain"/>
    <property type="match status" value="1"/>
</dbReference>
<dbReference type="SUPFAM" id="SSF52087">
    <property type="entry name" value="CRAL/TRIO domain"/>
    <property type="match status" value="1"/>
</dbReference>
<dbReference type="InterPro" id="IPR036273">
    <property type="entry name" value="CRAL/TRIO_N_dom_sf"/>
</dbReference>
<dbReference type="PRINTS" id="PR00180">
    <property type="entry name" value="CRETINALDHBP"/>
</dbReference>
<dbReference type="PANTHER" id="PTHR10174">
    <property type="entry name" value="ALPHA-TOCOPHEROL TRANSFER PROTEIN-RELATED"/>
    <property type="match status" value="1"/>
</dbReference>
<dbReference type="Gene3D" id="1.10.8.20">
    <property type="entry name" value="N-terminal domain of phosphatidylinositol transfer protein sec14p"/>
    <property type="match status" value="1"/>
</dbReference>
<dbReference type="InterPro" id="IPR001251">
    <property type="entry name" value="CRAL-TRIO_dom"/>
</dbReference>
<dbReference type="InParanoid" id="A0A7R8YP91"/>
<accession>A0A7R8YP91</accession>
<name>A0A7R8YP91_HERIL</name>
<dbReference type="OrthoDB" id="7837562at2759"/>
<dbReference type="InterPro" id="IPR011074">
    <property type="entry name" value="CRAL/TRIO_N_dom"/>
</dbReference>
<dbReference type="Gene3D" id="1.20.5.1200">
    <property type="entry name" value="Alpha-tocopherol transfer"/>
    <property type="match status" value="1"/>
</dbReference>
<evidence type="ECO:0000313" key="2">
    <source>
        <dbReference type="EMBL" id="CAD7079245.1"/>
    </source>
</evidence>
<feature type="domain" description="CRAL-TRIO" evidence="1">
    <location>
        <begin position="102"/>
        <end position="263"/>
    </location>
</feature>
<dbReference type="InterPro" id="IPR036865">
    <property type="entry name" value="CRAL-TRIO_dom_sf"/>
</dbReference>
<protein>
    <recommendedName>
        <fullName evidence="1">CRAL-TRIO domain-containing protein</fullName>
    </recommendedName>
</protein>
<evidence type="ECO:0000313" key="3">
    <source>
        <dbReference type="Proteomes" id="UP000594454"/>
    </source>
</evidence>
<reference evidence="2 3" key="1">
    <citation type="submission" date="2020-11" db="EMBL/GenBank/DDBJ databases">
        <authorList>
            <person name="Wallbank WR R."/>
            <person name="Pardo Diaz C."/>
            <person name="Kozak K."/>
            <person name="Martin S."/>
            <person name="Jiggins C."/>
            <person name="Moest M."/>
            <person name="Warren A I."/>
            <person name="Generalovic N T."/>
            <person name="Byers J.R.P. K."/>
            <person name="Montejo-Kovacevich G."/>
            <person name="Yen C E."/>
        </authorList>
    </citation>
    <scope>NUCLEOTIDE SEQUENCE [LARGE SCALE GENOMIC DNA]</scope>
</reference>
<sequence>MKILNYRSGTSSYLDAESKSINRHDPGDRRRALETIKDMIGASTNLVLRDKSCYVDDEFLMRFLYARKFRIDEAFELIVNYHSYLQRNRLLLQRLTIFDETIQLALRDGFPSVLADRDRRGRKVIVFFTSNWDPTAFSMEVVYRAFLLSLEKLLEDKQNQSQGFIVIVDWTNFTLRQSSHLAPKTLKLMIEGLQDCLPVQFKAIHFIAQPWYVEAALAVIKPFLKEKTRNRIKLHGGNLSTLHECVPKDILPTELGGEGPALNALDWYHTLLESSQTMDSPKSYRITETTIYSMPPKGFVKGSSENLKANFEPTAKTALIEVKHNL</sequence>
<gene>
    <name evidence="2" type="ORF">HERILL_LOCUS2468</name>
</gene>